<dbReference type="Pfam" id="PF07963">
    <property type="entry name" value="N_methyl"/>
    <property type="match status" value="1"/>
</dbReference>
<evidence type="ECO:0000313" key="3">
    <source>
        <dbReference type="Proteomes" id="UP000737113"/>
    </source>
</evidence>
<accession>A0A972G2H2</accession>
<dbReference type="PANTHER" id="PTHR30093">
    <property type="entry name" value="GENERAL SECRETION PATHWAY PROTEIN G"/>
    <property type="match status" value="1"/>
</dbReference>
<comment type="caution">
    <text evidence="2">The sequence shown here is derived from an EMBL/GenBank/DDBJ whole genome shotgun (WGS) entry which is preliminary data.</text>
</comment>
<protein>
    <submittedName>
        <fullName evidence="2">Prepilin-type N-terminal cleavage/methylation domain-containing protein</fullName>
    </submittedName>
</protein>
<dbReference type="NCBIfam" id="TIGR02532">
    <property type="entry name" value="IV_pilin_GFxxxE"/>
    <property type="match status" value="1"/>
</dbReference>
<reference evidence="2" key="1">
    <citation type="submission" date="2020-04" db="EMBL/GenBank/DDBJ databases">
        <title>Description of Shewanella salipaludis sp. nov., isolated from a salt marsh.</title>
        <authorList>
            <person name="Park S."/>
            <person name="Yoon J.-H."/>
        </authorList>
    </citation>
    <scope>NUCLEOTIDE SEQUENCE</scope>
    <source>
        <strain evidence="2">SHSM-M6</strain>
    </source>
</reference>
<dbReference type="InterPro" id="IPR045584">
    <property type="entry name" value="Pilin-like"/>
</dbReference>
<dbReference type="SUPFAM" id="SSF54523">
    <property type="entry name" value="Pili subunits"/>
    <property type="match status" value="1"/>
</dbReference>
<gene>
    <name evidence="2" type="ORF">HC757_14070</name>
</gene>
<keyword evidence="1" id="KW-0812">Transmembrane</keyword>
<dbReference type="PANTHER" id="PTHR30093:SF7">
    <property type="entry name" value="MSHA MAJOR PILIN SUBUNIT MSHA"/>
    <property type="match status" value="1"/>
</dbReference>
<dbReference type="Gene3D" id="3.30.700.10">
    <property type="entry name" value="Glycoprotein, Type 4 Pilin"/>
    <property type="match status" value="1"/>
</dbReference>
<keyword evidence="1" id="KW-1133">Transmembrane helix</keyword>
<name>A0A972G2H2_9GAMM</name>
<evidence type="ECO:0000256" key="1">
    <source>
        <dbReference type="SAM" id="Phobius"/>
    </source>
</evidence>
<keyword evidence="3" id="KW-1185">Reference proteome</keyword>
<dbReference type="AlphaFoldDB" id="A0A972G2H2"/>
<dbReference type="PROSITE" id="PS00409">
    <property type="entry name" value="PROKAR_NTER_METHYL"/>
    <property type="match status" value="1"/>
</dbReference>
<dbReference type="EMBL" id="JAAXYH010000011">
    <property type="protein sequence ID" value="NMH66286.1"/>
    <property type="molecule type" value="Genomic_DNA"/>
</dbReference>
<organism evidence="2 3">
    <name type="scientific">Shewanella salipaludis</name>
    <dbReference type="NCBI Taxonomy" id="2723052"/>
    <lineage>
        <taxon>Bacteria</taxon>
        <taxon>Pseudomonadati</taxon>
        <taxon>Pseudomonadota</taxon>
        <taxon>Gammaproteobacteria</taxon>
        <taxon>Alteromonadales</taxon>
        <taxon>Shewanellaceae</taxon>
        <taxon>Shewanella</taxon>
    </lineage>
</organism>
<evidence type="ECO:0000313" key="2">
    <source>
        <dbReference type="EMBL" id="NMH66286.1"/>
    </source>
</evidence>
<keyword evidence="1" id="KW-0472">Membrane</keyword>
<feature type="transmembrane region" description="Helical" evidence="1">
    <location>
        <begin position="12"/>
        <end position="33"/>
    </location>
</feature>
<sequence>MEARFNKGFTLIELVVVIIILGILAVVAVPKFVNLRDDATRQVFEAEFAAFESGVKLYHTGWLVKGHGEAVDNLSSFGDGDVDSSATGWPYATEGKDTALFDACRQLWHGVTNTDLSIDYVADADLLSTRVDIAYTYYSSPRTCIYRVVDFIQRAQPRLTMKYQVDTGSVQID</sequence>
<dbReference type="Proteomes" id="UP000737113">
    <property type="component" value="Unassembled WGS sequence"/>
</dbReference>
<dbReference type="InterPro" id="IPR012902">
    <property type="entry name" value="N_methyl_site"/>
</dbReference>
<dbReference type="RefSeq" id="WP_211164426.1">
    <property type="nucleotide sequence ID" value="NZ_JAAXYH010000011.1"/>
</dbReference>
<proteinExistence type="predicted"/>